<protein>
    <submittedName>
        <fullName evidence="1">Uncharacterized protein</fullName>
    </submittedName>
</protein>
<dbReference type="AlphaFoldDB" id="A0A3Q4MXP7"/>
<accession>A0A3Q4MXP7</accession>
<organism evidence="1 2">
    <name type="scientific">Neolamprologus brichardi</name>
    <name type="common">Fairy cichlid</name>
    <name type="synonym">Lamprologus brichardi</name>
    <dbReference type="NCBI Taxonomy" id="32507"/>
    <lineage>
        <taxon>Eukaryota</taxon>
        <taxon>Metazoa</taxon>
        <taxon>Chordata</taxon>
        <taxon>Craniata</taxon>
        <taxon>Vertebrata</taxon>
        <taxon>Euteleostomi</taxon>
        <taxon>Actinopterygii</taxon>
        <taxon>Neopterygii</taxon>
        <taxon>Teleostei</taxon>
        <taxon>Neoteleostei</taxon>
        <taxon>Acanthomorphata</taxon>
        <taxon>Ovalentaria</taxon>
        <taxon>Cichlomorphae</taxon>
        <taxon>Cichliformes</taxon>
        <taxon>Cichlidae</taxon>
        <taxon>African cichlids</taxon>
        <taxon>Pseudocrenilabrinae</taxon>
        <taxon>Lamprologini</taxon>
        <taxon>Neolamprologus</taxon>
    </lineage>
</organism>
<evidence type="ECO:0000313" key="1">
    <source>
        <dbReference type="Ensembl" id="ENSNBRP00000021974.1"/>
    </source>
</evidence>
<dbReference type="Proteomes" id="UP000261580">
    <property type="component" value="Unassembled WGS sequence"/>
</dbReference>
<dbReference type="GeneTree" id="ENSGT00940000178458"/>
<evidence type="ECO:0000313" key="2">
    <source>
        <dbReference type="Proteomes" id="UP000261580"/>
    </source>
</evidence>
<reference evidence="1" key="1">
    <citation type="submission" date="2025-08" db="UniProtKB">
        <authorList>
            <consortium name="Ensembl"/>
        </authorList>
    </citation>
    <scope>IDENTIFICATION</scope>
</reference>
<dbReference type="Ensembl" id="ENSNBRT00000022559.1">
    <property type="protein sequence ID" value="ENSNBRP00000021974.1"/>
    <property type="gene ID" value="ENSNBRG00000016861.1"/>
</dbReference>
<reference evidence="1" key="2">
    <citation type="submission" date="2025-09" db="UniProtKB">
        <authorList>
            <consortium name="Ensembl"/>
        </authorList>
    </citation>
    <scope>IDENTIFICATION</scope>
</reference>
<keyword evidence="2" id="KW-1185">Reference proteome</keyword>
<dbReference type="Bgee" id="ENSNBRG00000016861">
    <property type="expression patterns" value="Expressed in testis and 4 other cell types or tissues"/>
</dbReference>
<name>A0A3Q4MXP7_NEOBR</name>
<proteinExistence type="predicted"/>
<sequence length="54" mass="5878">MAKVDSGAKPLQNAMKMAKAAIQLDGGNRHKVITSTWIQGFPAEQASCHSRMHQ</sequence>